<dbReference type="PROSITE" id="PS51819">
    <property type="entry name" value="VOC"/>
    <property type="match status" value="2"/>
</dbReference>
<dbReference type="OrthoDB" id="16820at2759"/>
<name>A0A835F2W4_9POAL</name>
<feature type="domain" description="VOC" evidence="1">
    <location>
        <begin position="105"/>
        <end position="231"/>
    </location>
</feature>
<evidence type="ECO:0000313" key="3">
    <source>
        <dbReference type="Proteomes" id="UP000636709"/>
    </source>
</evidence>
<evidence type="ECO:0000259" key="1">
    <source>
        <dbReference type="PROSITE" id="PS51819"/>
    </source>
</evidence>
<proteinExistence type="predicted"/>
<organism evidence="2 3">
    <name type="scientific">Digitaria exilis</name>
    <dbReference type="NCBI Taxonomy" id="1010633"/>
    <lineage>
        <taxon>Eukaryota</taxon>
        <taxon>Viridiplantae</taxon>
        <taxon>Streptophyta</taxon>
        <taxon>Embryophyta</taxon>
        <taxon>Tracheophyta</taxon>
        <taxon>Spermatophyta</taxon>
        <taxon>Magnoliopsida</taxon>
        <taxon>Liliopsida</taxon>
        <taxon>Poales</taxon>
        <taxon>Poaceae</taxon>
        <taxon>PACMAD clade</taxon>
        <taxon>Panicoideae</taxon>
        <taxon>Panicodae</taxon>
        <taxon>Paniceae</taxon>
        <taxon>Anthephorinae</taxon>
        <taxon>Digitaria</taxon>
    </lineage>
</organism>
<dbReference type="InterPro" id="IPR037523">
    <property type="entry name" value="VOC_core"/>
</dbReference>
<protein>
    <recommendedName>
        <fullName evidence="1">VOC domain-containing protein</fullName>
    </recommendedName>
</protein>
<dbReference type="InterPro" id="IPR004360">
    <property type="entry name" value="Glyas_Fos-R_dOase_dom"/>
</dbReference>
<dbReference type="InterPro" id="IPR029068">
    <property type="entry name" value="Glyas_Bleomycin-R_OHBP_Dase"/>
</dbReference>
<dbReference type="Pfam" id="PF00903">
    <property type="entry name" value="Glyoxalase"/>
    <property type="match status" value="2"/>
</dbReference>
<keyword evidence="3" id="KW-1185">Reference proteome</keyword>
<dbReference type="GO" id="GO:0005737">
    <property type="term" value="C:cytoplasm"/>
    <property type="evidence" value="ECO:0007669"/>
    <property type="project" value="TreeGrafter"/>
</dbReference>
<evidence type="ECO:0000313" key="2">
    <source>
        <dbReference type="EMBL" id="KAF8726805.1"/>
    </source>
</evidence>
<dbReference type="GO" id="GO:0019243">
    <property type="term" value="P:methylglyoxal catabolic process to D-lactate via S-lactoyl-glutathione"/>
    <property type="evidence" value="ECO:0007669"/>
    <property type="project" value="TreeGrafter"/>
</dbReference>
<dbReference type="SUPFAM" id="SSF54593">
    <property type="entry name" value="Glyoxalase/Bleomycin resistance protein/Dihydroxybiphenyl dioxygenase"/>
    <property type="match status" value="2"/>
</dbReference>
<comment type="caution">
    <text evidence="2">The sequence shown here is derived from an EMBL/GenBank/DDBJ whole genome shotgun (WGS) entry which is preliminary data.</text>
</comment>
<dbReference type="Proteomes" id="UP000636709">
    <property type="component" value="Unassembled WGS sequence"/>
</dbReference>
<dbReference type="PANTHER" id="PTHR46036:SF2">
    <property type="entry name" value="LACTOYLGLUTATHIONE LYASE GLX1"/>
    <property type="match status" value="1"/>
</dbReference>
<dbReference type="AlphaFoldDB" id="A0A835F2W4"/>
<feature type="domain" description="VOC" evidence="1">
    <location>
        <begin position="1"/>
        <end position="99"/>
    </location>
</feature>
<reference evidence="2" key="1">
    <citation type="submission" date="2020-07" db="EMBL/GenBank/DDBJ databases">
        <title>Genome sequence and genetic diversity analysis of an under-domesticated orphan crop, white fonio (Digitaria exilis).</title>
        <authorList>
            <person name="Bennetzen J.L."/>
            <person name="Chen S."/>
            <person name="Ma X."/>
            <person name="Wang X."/>
            <person name="Yssel A.E.J."/>
            <person name="Chaluvadi S.R."/>
            <person name="Johnson M."/>
            <person name="Gangashetty P."/>
            <person name="Hamidou F."/>
            <person name="Sanogo M.D."/>
            <person name="Zwaenepoel A."/>
            <person name="Wallace J."/>
            <person name="Van De Peer Y."/>
            <person name="Van Deynze A."/>
        </authorList>
    </citation>
    <scope>NUCLEOTIDE SEQUENCE</scope>
    <source>
        <tissue evidence="2">Leaves</tissue>
    </source>
</reference>
<gene>
    <name evidence="2" type="ORF">HU200_019281</name>
</gene>
<accession>A0A835F2W4</accession>
<sequence length="239" mass="26757">MKLQREAAEEESKSAFLGYGSEENNFAIKLDYNDGIRNYDIGEGFGHLAIATENVKKMEKRIKSNGGDITRGLGLVKGKCDEVVFAKDDNGYKFELIERSLSPEPLCKIMLHVGDLDRSITFYQKALGMKLLTKRDLPECKCTLAKLGYADEDKTTALELTYKYGIREYRQGDAYSQVVIATDNVHKSSEAIDRMVKILGGKVLQRPGPLPGQKITTFVDPDGWKMVCPIFINKSTSVR</sequence>
<dbReference type="PANTHER" id="PTHR46036">
    <property type="entry name" value="LACTOYLGLUTATHIONE LYASE"/>
    <property type="match status" value="1"/>
</dbReference>
<dbReference type="GO" id="GO:0004462">
    <property type="term" value="F:lactoylglutathione lyase activity"/>
    <property type="evidence" value="ECO:0007669"/>
    <property type="project" value="TreeGrafter"/>
</dbReference>
<dbReference type="EMBL" id="JACEFO010001646">
    <property type="protein sequence ID" value="KAF8726805.1"/>
    <property type="molecule type" value="Genomic_DNA"/>
</dbReference>
<dbReference type="Gene3D" id="3.10.180.10">
    <property type="entry name" value="2,3-Dihydroxybiphenyl 1,2-Dioxygenase, domain 1"/>
    <property type="match status" value="2"/>
</dbReference>